<evidence type="ECO:0000313" key="7">
    <source>
        <dbReference type="EMBL" id="GJJ76049.1"/>
    </source>
</evidence>
<accession>A0A9P3HG27</accession>
<dbReference type="Gene3D" id="3.30.40.10">
    <property type="entry name" value="Zinc/RING finger domain, C3HC4 (zinc finger)"/>
    <property type="match status" value="1"/>
</dbReference>
<dbReference type="InterPro" id="IPR013083">
    <property type="entry name" value="Znf_RING/FYVE/PHD"/>
</dbReference>
<feature type="compositionally biased region" description="Polar residues" evidence="4">
    <location>
        <begin position="122"/>
        <end position="147"/>
    </location>
</feature>
<keyword evidence="5" id="KW-1133">Transmembrane helix</keyword>
<dbReference type="PANTHER" id="PTHR46347">
    <property type="entry name" value="RING/FYVE/PHD ZINC FINGER SUPERFAMILY PROTEIN"/>
    <property type="match status" value="1"/>
</dbReference>
<feature type="region of interest" description="Disordered" evidence="4">
    <location>
        <begin position="190"/>
        <end position="326"/>
    </location>
</feature>
<feature type="transmembrane region" description="Helical" evidence="5">
    <location>
        <begin position="555"/>
        <end position="577"/>
    </location>
</feature>
<dbReference type="Proteomes" id="UP000827284">
    <property type="component" value="Unassembled WGS sequence"/>
</dbReference>
<reference evidence="7" key="2">
    <citation type="journal article" date="2022" name="Microbiol. Resour. Announc.">
        <title>Whole-Genome Sequence of Entomortierella parvispora E1425, a Mucoromycotan Fungus Associated with Burkholderiaceae-Related Endosymbiotic Bacteria.</title>
        <authorList>
            <person name="Herlambang A."/>
            <person name="Guo Y."/>
            <person name="Takashima Y."/>
            <person name="Narisawa K."/>
            <person name="Ohta H."/>
            <person name="Nishizawa T."/>
        </authorList>
    </citation>
    <scope>NUCLEOTIDE SEQUENCE</scope>
    <source>
        <strain evidence="7">E1425</strain>
    </source>
</reference>
<evidence type="ECO:0000256" key="2">
    <source>
        <dbReference type="ARBA" id="ARBA00022771"/>
    </source>
</evidence>
<dbReference type="InterPro" id="IPR011016">
    <property type="entry name" value="Znf_RING-CH"/>
</dbReference>
<dbReference type="CDD" id="cd16495">
    <property type="entry name" value="RING_CH-C4HC3_MARCH"/>
    <property type="match status" value="1"/>
</dbReference>
<evidence type="ECO:0000256" key="4">
    <source>
        <dbReference type="SAM" id="MobiDB-lite"/>
    </source>
</evidence>
<reference evidence="7" key="1">
    <citation type="submission" date="2021-11" db="EMBL/GenBank/DDBJ databases">
        <authorList>
            <person name="Herlambang A."/>
            <person name="Guo Y."/>
            <person name="Takashima Y."/>
            <person name="Nishizawa T."/>
        </authorList>
    </citation>
    <scope>NUCLEOTIDE SEQUENCE</scope>
    <source>
        <strain evidence="7">E1425</strain>
    </source>
</reference>
<feature type="compositionally biased region" description="Low complexity" evidence="4">
    <location>
        <begin position="253"/>
        <end position="268"/>
    </location>
</feature>
<sequence length="599" mass="64763">MDQQSRGHGPPADLQQVVSNDSDPEDYDGLMDEDWLDMDKLTEGASVSEGSSLSSSRPVSTTALDSDDDHRVPSLPLSAPLTLSIPSTTPTLLQEEAQHRQDTQTPGSASPAASSESEYSLLNPSADQSRKNSLSSVSGFHSLTPTDSRTDSDAASLAEQDLSSTMLDDMALDAGIPAIVSPSFSDFVQVGGSDGGQDDSLASESSSIGAGCDSIGNSGDSKSGDGSSQESTFSHVGSDPADYPTATATMAPTDEQGSSQQSQTSSPSVRRRTTYRTTVEDARTSSGEERTSFRKPSPRVHSTRTTVQEDQRSTSRTQVLSSTMPGGLNLGLDAEIPEYIPTGNTGGAAQVPMEERQCRICLGGADEEETLGRLISPCLCKGSMKYVHVECLNAWRTRSPKRESHYKCDTCKYSFSFRRTSLARYLAHPLSTFLLTIVTFALVVFGAGFAMKLLLYLTMDGSHEFIYPANLDEFDEDQLLQLKHDLVIFKTPETLRAVFRIDKSHMVFGSFFVSCIGFLQLLLSTIWMGGGGGVFRIGGFGLGGRRRGERQREGGIGGVVLMVALVFGLFKSVYMTYQFVNRVSRRVLEKAEMMVLEVQ</sequence>
<gene>
    <name evidence="7" type="ORF">EMPS_08408</name>
</gene>
<feature type="compositionally biased region" description="Low complexity" evidence="4">
    <location>
        <begin position="213"/>
        <end position="231"/>
    </location>
</feature>
<evidence type="ECO:0000259" key="6">
    <source>
        <dbReference type="PROSITE" id="PS51292"/>
    </source>
</evidence>
<evidence type="ECO:0000313" key="8">
    <source>
        <dbReference type="Proteomes" id="UP000827284"/>
    </source>
</evidence>
<protein>
    <recommendedName>
        <fullName evidence="6">RING-CH-type domain-containing protein</fullName>
    </recommendedName>
</protein>
<feature type="compositionally biased region" description="Low complexity" evidence="4">
    <location>
        <begin position="73"/>
        <end position="93"/>
    </location>
</feature>
<feature type="domain" description="RING-CH-type" evidence="6">
    <location>
        <begin position="350"/>
        <end position="418"/>
    </location>
</feature>
<dbReference type="GO" id="GO:0008270">
    <property type="term" value="F:zinc ion binding"/>
    <property type="evidence" value="ECO:0007669"/>
    <property type="project" value="UniProtKB-KW"/>
</dbReference>
<feature type="transmembrane region" description="Helical" evidence="5">
    <location>
        <begin position="506"/>
        <end position="535"/>
    </location>
</feature>
<feature type="compositionally biased region" description="Polar residues" evidence="4">
    <location>
        <begin position="314"/>
        <end position="324"/>
    </location>
</feature>
<keyword evidence="5" id="KW-0812">Transmembrane</keyword>
<feature type="compositionally biased region" description="Acidic residues" evidence="4">
    <location>
        <begin position="22"/>
        <end position="36"/>
    </location>
</feature>
<evidence type="ECO:0000256" key="1">
    <source>
        <dbReference type="ARBA" id="ARBA00022723"/>
    </source>
</evidence>
<comment type="caution">
    <text evidence="7">The sequence shown here is derived from an EMBL/GenBank/DDBJ whole genome shotgun (WGS) entry which is preliminary data.</text>
</comment>
<dbReference type="OrthoDB" id="264354at2759"/>
<dbReference type="PANTHER" id="PTHR46347:SF1">
    <property type="entry name" value="RING_FYVE_PHD ZINC FINGER SUPERFAMILY PROTEIN"/>
    <property type="match status" value="1"/>
</dbReference>
<dbReference type="PROSITE" id="PS51292">
    <property type="entry name" value="ZF_RING_CH"/>
    <property type="match status" value="1"/>
</dbReference>
<dbReference type="SUPFAM" id="SSF57850">
    <property type="entry name" value="RING/U-box"/>
    <property type="match status" value="1"/>
</dbReference>
<evidence type="ECO:0000256" key="3">
    <source>
        <dbReference type="ARBA" id="ARBA00022833"/>
    </source>
</evidence>
<dbReference type="AlphaFoldDB" id="A0A9P3HG27"/>
<keyword evidence="1" id="KW-0479">Metal-binding</keyword>
<organism evidence="7 8">
    <name type="scientific">Entomortierella parvispora</name>
    <dbReference type="NCBI Taxonomy" id="205924"/>
    <lineage>
        <taxon>Eukaryota</taxon>
        <taxon>Fungi</taxon>
        <taxon>Fungi incertae sedis</taxon>
        <taxon>Mucoromycota</taxon>
        <taxon>Mortierellomycotina</taxon>
        <taxon>Mortierellomycetes</taxon>
        <taxon>Mortierellales</taxon>
        <taxon>Mortierellaceae</taxon>
        <taxon>Entomortierella</taxon>
    </lineage>
</organism>
<keyword evidence="5" id="KW-0472">Membrane</keyword>
<feature type="transmembrane region" description="Helical" evidence="5">
    <location>
        <begin position="433"/>
        <end position="457"/>
    </location>
</feature>
<keyword evidence="8" id="KW-1185">Reference proteome</keyword>
<proteinExistence type="predicted"/>
<dbReference type="Pfam" id="PF12906">
    <property type="entry name" value="RINGv"/>
    <property type="match status" value="1"/>
</dbReference>
<feature type="region of interest" description="Disordered" evidence="4">
    <location>
        <begin position="1"/>
        <end position="157"/>
    </location>
</feature>
<feature type="compositionally biased region" description="Low complexity" evidence="4">
    <location>
        <begin position="43"/>
        <end position="63"/>
    </location>
</feature>
<feature type="compositionally biased region" description="Basic and acidic residues" evidence="4">
    <location>
        <begin position="278"/>
        <end position="292"/>
    </location>
</feature>
<feature type="compositionally biased region" description="Low complexity" evidence="4">
    <location>
        <begin position="108"/>
        <end position="120"/>
    </location>
</feature>
<name>A0A9P3HG27_9FUNG</name>
<dbReference type="EMBL" id="BQFW01000012">
    <property type="protein sequence ID" value="GJJ76049.1"/>
    <property type="molecule type" value="Genomic_DNA"/>
</dbReference>
<dbReference type="SMART" id="SM00744">
    <property type="entry name" value="RINGv"/>
    <property type="match status" value="1"/>
</dbReference>
<keyword evidence="3" id="KW-0862">Zinc</keyword>
<keyword evidence="2" id="KW-0863">Zinc-finger</keyword>
<evidence type="ECO:0000256" key="5">
    <source>
        <dbReference type="SAM" id="Phobius"/>
    </source>
</evidence>